<evidence type="ECO:0000256" key="1">
    <source>
        <dbReference type="ARBA" id="ARBA00023015"/>
    </source>
</evidence>
<evidence type="ECO:0000256" key="3">
    <source>
        <dbReference type="ARBA" id="ARBA00023163"/>
    </source>
</evidence>
<dbReference type="InterPro" id="IPR016032">
    <property type="entry name" value="Sig_transdc_resp-reg_C-effctor"/>
</dbReference>
<dbReference type="Proteomes" id="UP001580407">
    <property type="component" value="Unassembled WGS sequence"/>
</dbReference>
<dbReference type="InterPro" id="IPR001867">
    <property type="entry name" value="OmpR/PhoB-type_DNA-bd"/>
</dbReference>
<gene>
    <name evidence="5" type="ORF">ACE3NQ_17725</name>
</gene>
<dbReference type="EMBL" id="JBHILM010000020">
    <property type="protein sequence ID" value="MFB5682760.1"/>
    <property type="molecule type" value="Genomic_DNA"/>
</dbReference>
<evidence type="ECO:0000259" key="4">
    <source>
        <dbReference type="Pfam" id="PF00486"/>
    </source>
</evidence>
<sequence length="65" mass="7440">MTWHGILGALAASITCKCIYETVWGDHYVYEYSTIMVHISSLREKNERDTPEKIILDPLEGSHCL</sequence>
<keyword evidence="6" id="KW-1185">Reference proteome</keyword>
<keyword evidence="3" id="KW-0804">Transcription</keyword>
<proteinExistence type="predicted"/>
<evidence type="ECO:0000256" key="2">
    <source>
        <dbReference type="ARBA" id="ARBA00023125"/>
    </source>
</evidence>
<dbReference type="Gene3D" id="1.10.10.10">
    <property type="entry name" value="Winged helix-like DNA-binding domain superfamily/Winged helix DNA-binding domain"/>
    <property type="match status" value="1"/>
</dbReference>
<evidence type="ECO:0000313" key="6">
    <source>
        <dbReference type="Proteomes" id="UP001580407"/>
    </source>
</evidence>
<feature type="domain" description="OmpR/PhoB-type" evidence="4">
    <location>
        <begin position="17"/>
        <end position="52"/>
    </location>
</feature>
<accession>A0ABV5BAN6</accession>
<comment type="caution">
    <text evidence="5">The sequence shown here is derived from an EMBL/GenBank/DDBJ whole genome shotgun (WGS) entry which is preliminary data.</text>
</comment>
<dbReference type="InterPro" id="IPR036388">
    <property type="entry name" value="WH-like_DNA-bd_sf"/>
</dbReference>
<keyword evidence="1" id="KW-0805">Transcription regulation</keyword>
<organism evidence="5 6">
    <name type="scientific">Paenibacillus terreus</name>
    <dbReference type="NCBI Taxonomy" id="1387834"/>
    <lineage>
        <taxon>Bacteria</taxon>
        <taxon>Bacillati</taxon>
        <taxon>Bacillota</taxon>
        <taxon>Bacilli</taxon>
        <taxon>Bacillales</taxon>
        <taxon>Paenibacillaceae</taxon>
        <taxon>Paenibacillus</taxon>
    </lineage>
</organism>
<dbReference type="Pfam" id="PF00486">
    <property type="entry name" value="Trans_reg_C"/>
    <property type="match status" value="1"/>
</dbReference>
<evidence type="ECO:0000313" key="5">
    <source>
        <dbReference type="EMBL" id="MFB5682760.1"/>
    </source>
</evidence>
<protein>
    <submittedName>
        <fullName evidence="5">Winged helix-turn-helix domain-containing protein</fullName>
    </submittedName>
</protein>
<name>A0ABV5BAN6_9BACL</name>
<dbReference type="RefSeq" id="WP_375526512.1">
    <property type="nucleotide sequence ID" value="NZ_JBHILM010000020.1"/>
</dbReference>
<reference evidence="5 6" key="1">
    <citation type="submission" date="2024-09" db="EMBL/GenBank/DDBJ databases">
        <authorList>
            <person name="Ruan L."/>
        </authorList>
    </citation>
    <scope>NUCLEOTIDE SEQUENCE [LARGE SCALE GENOMIC DNA]</scope>
    <source>
        <strain evidence="5 6">D33</strain>
    </source>
</reference>
<dbReference type="SUPFAM" id="SSF46894">
    <property type="entry name" value="C-terminal effector domain of the bipartite response regulators"/>
    <property type="match status" value="1"/>
</dbReference>
<keyword evidence="2" id="KW-0238">DNA-binding</keyword>